<evidence type="ECO:0000256" key="4">
    <source>
        <dbReference type="ARBA" id="ARBA00022692"/>
    </source>
</evidence>
<dbReference type="InterPro" id="IPR032880">
    <property type="entry name" value="CSC1/OSCA1-like_N"/>
</dbReference>
<proteinExistence type="inferred from homology"/>
<dbReference type="RefSeq" id="XP_055880368.1">
    <property type="nucleotide sequence ID" value="XM_056024393.1"/>
</dbReference>
<feature type="transmembrane region" description="Helical" evidence="8">
    <location>
        <begin position="226"/>
        <end position="245"/>
    </location>
</feature>
<dbReference type="Pfam" id="PF13967">
    <property type="entry name" value="RSN1_TM"/>
    <property type="match status" value="1"/>
</dbReference>
<feature type="transmembrane region" description="Helical" evidence="8">
    <location>
        <begin position="639"/>
        <end position="668"/>
    </location>
</feature>
<dbReference type="Proteomes" id="UP001165740">
    <property type="component" value="Chromosome 3"/>
</dbReference>
<dbReference type="GeneID" id="106055488"/>
<feature type="transmembrane region" description="Helical" evidence="8">
    <location>
        <begin position="723"/>
        <end position="747"/>
    </location>
</feature>
<dbReference type="PANTHER" id="PTHR13018:SF5">
    <property type="entry name" value="RE44586P"/>
    <property type="match status" value="1"/>
</dbReference>
<dbReference type="GO" id="GO:0005227">
    <property type="term" value="F:calcium-activated cation channel activity"/>
    <property type="evidence" value="ECO:0007669"/>
    <property type="project" value="InterPro"/>
</dbReference>
<sequence>MSSITVSPFKFSNESPNCEEVARYGNSTHVFLYDKYNGIPDTLIINLVVFVCLLLLFTILRKIAWDYGRLALVNRTEENDGVPLVVRRPKVINIWKGCMGWLNLEAIRKGRSGYNVWTSLFFGDRDRRSFTGSQESLDTTVTSQDKGMFRWIVAFWRLRDVDILNKCGRDAIQYLSFQRYLLVYISIITVLSVGVILPLNFQGSLLGTSADFGHTTIGNLESNDPILWVHAVMAVVYLVIVIGVLSHFRLNLDVEEDEQVSRTLMVSNIPKHKCFHSTILQHFEEAYPEANVTDIQFAYDIAGLVLLDKHRKRAAEAKQFCENIYKTTGQRPMMRPVICGQICCCCAEVDAINFYQAEEAELKKACEEEKETAYQTPLGIAFITLASESQAQRIRTDFRASCKGTHNPQMSSLYQELQVQNWIMHFAPSPESIHWENLSVPDWRWWTTAICINGVLIVLLFFLTTPIMFLHTLDMLNIDIKKPVENLHSAYLVQFLPTLLLWIFSALLPSIVYWSDQIIGHWTKTAEHHAIMRKTFIFILFMVLILPSLGLTSAKALFEWIVMSKTRSLQWQCIFLPGNGSFFVNYIITSAFIGAALELLRFSELFIYGVKLLFARSVAERAAVRKSVLWDFQYGVQYAWMLCMVAIIVSYSIPCPLVTPFGLIYLLFKHVVDRYNIFFAYNSSRINKHIHGSAVTFVLWAVILLQFNVVFFTGLRAEGFDPVFIFSCVALFITLIIFVGRISFGWFKHLRRPRYRNFEESEPDSMVNSDDTLDTHISKPFVASVLTQDLSLEHEQSSSSHTSGYGATHSTLGQEDFSSIPQSPLAQIS</sequence>
<gene>
    <name evidence="13 14 15 16" type="primary">LOC106055488</name>
</gene>
<feature type="transmembrane region" description="Helical" evidence="8">
    <location>
        <begin position="43"/>
        <end position="60"/>
    </location>
</feature>
<comment type="similarity">
    <text evidence="2">Belongs to the CSC1 (TC 1.A.17) family.</text>
</comment>
<dbReference type="Pfam" id="PF02714">
    <property type="entry name" value="RSN1_7TM"/>
    <property type="match status" value="1"/>
</dbReference>
<name>A0A9W2ZZK2_BIOGL</name>
<evidence type="ECO:0000313" key="16">
    <source>
        <dbReference type="RefSeq" id="XP_055880369.1"/>
    </source>
</evidence>
<evidence type="ECO:0000259" key="10">
    <source>
        <dbReference type="Pfam" id="PF13967"/>
    </source>
</evidence>
<evidence type="ECO:0000259" key="9">
    <source>
        <dbReference type="Pfam" id="PF02714"/>
    </source>
</evidence>
<dbReference type="RefSeq" id="XP_055880366.1">
    <property type="nucleotide sequence ID" value="XM_056024391.1"/>
</dbReference>
<dbReference type="OrthoDB" id="1689567at2759"/>
<feature type="compositionally biased region" description="Polar residues" evidence="7">
    <location>
        <begin position="812"/>
        <end position="829"/>
    </location>
</feature>
<accession>A0A9W2ZZK2</accession>
<feature type="transmembrane region" description="Helical" evidence="8">
    <location>
        <begin position="491"/>
        <end position="514"/>
    </location>
</feature>
<feature type="compositionally biased region" description="Low complexity" evidence="7">
    <location>
        <begin position="797"/>
        <end position="811"/>
    </location>
</feature>
<feature type="domain" description="CSC1/OSCA1-like cytosolic" evidence="11">
    <location>
        <begin position="261"/>
        <end position="437"/>
    </location>
</feature>
<keyword evidence="6 8" id="KW-0472">Membrane</keyword>
<feature type="domain" description="CSC1/OSCA1-like N-terminal transmembrane" evidence="10">
    <location>
        <begin position="139"/>
        <end position="245"/>
    </location>
</feature>
<dbReference type="InterPro" id="IPR045122">
    <property type="entry name" value="Csc1-like"/>
</dbReference>
<dbReference type="RefSeq" id="XP_055880367.1">
    <property type="nucleotide sequence ID" value="XM_056024392.1"/>
</dbReference>
<dbReference type="Pfam" id="PF14703">
    <property type="entry name" value="PHM7_cyt"/>
    <property type="match status" value="1"/>
</dbReference>
<evidence type="ECO:0000256" key="1">
    <source>
        <dbReference type="ARBA" id="ARBA00004141"/>
    </source>
</evidence>
<dbReference type="RefSeq" id="XP_055880369.1">
    <property type="nucleotide sequence ID" value="XM_056024394.1"/>
</dbReference>
<keyword evidence="12" id="KW-1185">Reference proteome</keyword>
<reference evidence="13 14" key="1">
    <citation type="submission" date="2025-04" db="UniProtKB">
        <authorList>
            <consortium name="RefSeq"/>
        </authorList>
    </citation>
    <scope>IDENTIFICATION</scope>
</reference>
<dbReference type="GO" id="GO:0005886">
    <property type="term" value="C:plasma membrane"/>
    <property type="evidence" value="ECO:0007669"/>
    <property type="project" value="TreeGrafter"/>
</dbReference>
<dbReference type="PANTHER" id="PTHR13018">
    <property type="entry name" value="PROBABLE MEMBRANE PROTEIN DUF221-RELATED"/>
    <property type="match status" value="1"/>
</dbReference>
<evidence type="ECO:0000256" key="5">
    <source>
        <dbReference type="ARBA" id="ARBA00022989"/>
    </source>
</evidence>
<feature type="transmembrane region" description="Helical" evidence="8">
    <location>
        <begin position="445"/>
        <end position="471"/>
    </location>
</feature>
<dbReference type="InterPro" id="IPR027815">
    <property type="entry name" value="CSC1/OSCA1-like_cyt"/>
</dbReference>
<evidence type="ECO:0000259" key="11">
    <source>
        <dbReference type="Pfam" id="PF14703"/>
    </source>
</evidence>
<feature type="region of interest" description="Disordered" evidence="7">
    <location>
        <begin position="794"/>
        <end position="829"/>
    </location>
</feature>
<dbReference type="InterPro" id="IPR003864">
    <property type="entry name" value="CSC1/OSCA1-like_7TM"/>
</dbReference>
<evidence type="ECO:0000256" key="8">
    <source>
        <dbReference type="SAM" id="Phobius"/>
    </source>
</evidence>
<organism evidence="12 15">
    <name type="scientific">Biomphalaria glabrata</name>
    <name type="common">Bloodfluke planorb</name>
    <name type="synonym">Freshwater snail</name>
    <dbReference type="NCBI Taxonomy" id="6526"/>
    <lineage>
        <taxon>Eukaryota</taxon>
        <taxon>Metazoa</taxon>
        <taxon>Spiralia</taxon>
        <taxon>Lophotrochozoa</taxon>
        <taxon>Mollusca</taxon>
        <taxon>Gastropoda</taxon>
        <taxon>Heterobranchia</taxon>
        <taxon>Euthyneura</taxon>
        <taxon>Panpulmonata</taxon>
        <taxon>Hygrophila</taxon>
        <taxon>Lymnaeoidea</taxon>
        <taxon>Planorbidae</taxon>
        <taxon>Biomphalaria</taxon>
    </lineage>
</organism>
<evidence type="ECO:0000313" key="15">
    <source>
        <dbReference type="RefSeq" id="XP_055880368.1"/>
    </source>
</evidence>
<feature type="transmembrane region" description="Helical" evidence="8">
    <location>
        <begin position="535"/>
        <end position="554"/>
    </location>
</feature>
<feature type="transmembrane region" description="Helical" evidence="8">
    <location>
        <begin position="181"/>
        <end position="201"/>
    </location>
</feature>
<evidence type="ECO:0000256" key="6">
    <source>
        <dbReference type="ARBA" id="ARBA00023136"/>
    </source>
</evidence>
<feature type="transmembrane region" description="Helical" evidence="8">
    <location>
        <begin position="689"/>
        <end position="711"/>
    </location>
</feature>
<evidence type="ECO:0000313" key="12">
    <source>
        <dbReference type="Proteomes" id="UP001165740"/>
    </source>
</evidence>
<evidence type="ECO:0000256" key="7">
    <source>
        <dbReference type="SAM" id="MobiDB-lite"/>
    </source>
</evidence>
<feature type="transmembrane region" description="Helical" evidence="8">
    <location>
        <begin position="574"/>
        <end position="595"/>
    </location>
</feature>
<dbReference type="AlphaFoldDB" id="A0A9W2ZZK2"/>
<keyword evidence="3" id="KW-0813">Transport</keyword>
<evidence type="ECO:0000256" key="2">
    <source>
        <dbReference type="ARBA" id="ARBA00007779"/>
    </source>
</evidence>
<dbReference type="OMA" id="CSCKKEN"/>
<evidence type="ECO:0000256" key="3">
    <source>
        <dbReference type="ARBA" id="ARBA00022448"/>
    </source>
</evidence>
<comment type="subcellular location">
    <subcellularLocation>
        <location evidence="1">Membrane</location>
        <topology evidence="1">Multi-pass membrane protein</topology>
    </subcellularLocation>
</comment>
<feature type="domain" description="CSC1/OSCA1-like 7TM region" evidence="9">
    <location>
        <begin position="450"/>
        <end position="706"/>
    </location>
</feature>
<evidence type="ECO:0000313" key="14">
    <source>
        <dbReference type="RefSeq" id="XP_055880367.1"/>
    </source>
</evidence>
<feature type="transmembrane region" description="Helical" evidence="8">
    <location>
        <begin position="602"/>
        <end position="619"/>
    </location>
</feature>
<keyword evidence="5 8" id="KW-1133">Transmembrane helix</keyword>
<keyword evidence="4 8" id="KW-0812">Transmembrane</keyword>
<evidence type="ECO:0000313" key="13">
    <source>
        <dbReference type="RefSeq" id="XP_055880366.1"/>
    </source>
</evidence>
<protein>
    <submittedName>
        <fullName evidence="13 14">CSC1-like protein 2 isoform X1</fullName>
    </submittedName>
</protein>